<feature type="transmembrane region" description="Helical" evidence="1">
    <location>
        <begin position="227"/>
        <end position="244"/>
    </location>
</feature>
<evidence type="ECO:0000256" key="1">
    <source>
        <dbReference type="SAM" id="Phobius"/>
    </source>
</evidence>
<protein>
    <recommendedName>
        <fullName evidence="4">Reverse transcriptase zinc-binding domain-containing protein</fullName>
    </recommendedName>
</protein>
<dbReference type="EMBL" id="OX451736">
    <property type="protein sequence ID" value="CAI8588747.1"/>
    <property type="molecule type" value="Genomic_DNA"/>
</dbReference>
<keyword evidence="1" id="KW-1133">Transmembrane helix</keyword>
<evidence type="ECO:0000313" key="3">
    <source>
        <dbReference type="Proteomes" id="UP001157006"/>
    </source>
</evidence>
<dbReference type="Proteomes" id="UP001157006">
    <property type="component" value="Chromosome 1L"/>
</dbReference>
<evidence type="ECO:0008006" key="4">
    <source>
        <dbReference type="Google" id="ProtNLM"/>
    </source>
</evidence>
<reference evidence="2 3" key="1">
    <citation type="submission" date="2023-01" db="EMBL/GenBank/DDBJ databases">
        <authorList>
            <person name="Kreplak J."/>
        </authorList>
    </citation>
    <scope>NUCLEOTIDE SEQUENCE [LARGE SCALE GENOMIC DNA]</scope>
</reference>
<accession>A0AAV0YW58</accession>
<name>A0AAV0YW58_VICFA</name>
<feature type="transmembrane region" description="Helical" evidence="1">
    <location>
        <begin position="193"/>
        <end position="220"/>
    </location>
</feature>
<feature type="transmembrane region" description="Helical" evidence="1">
    <location>
        <begin position="147"/>
        <end position="173"/>
    </location>
</feature>
<keyword evidence="3" id="KW-1185">Reference proteome</keyword>
<evidence type="ECO:0000313" key="2">
    <source>
        <dbReference type="EMBL" id="CAI8588747.1"/>
    </source>
</evidence>
<keyword evidence="1" id="KW-0812">Transmembrane</keyword>
<proteinExistence type="predicted"/>
<dbReference type="AlphaFoldDB" id="A0AAV0YW58"/>
<gene>
    <name evidence="2" type="ORF">VFH_I362600</name>
</gene>
<sequence length="246" mass="28141">MDSVPLEIATLDNLIRRGVIGVDSNLCVGECGKEESVAHLFFECPVFAGVWYEVCRWLNISSALHNDSLLHLKQFEGLLGRGRNVGLMAQRICLYVDVLPCRCISFGKEPQKSQVSEVVFRSVLARSSRNRRCLRLRFGPWIEYCELLVFWIFILDRSLYLVVLLWCCFWMYFGWQEAGLVSRRVHGVPTVQLLSYIFIVSGVSGFGSSVWTGFFCYCLLILFSFPNLYEVVSLVLVFAFSVLIPF</sequence>
<keyword evidence="1" id="KW-0472">Membrane</keyword>
<organism evidence="2 3">
    <name type="scientific">Vicia faba</name>
    <name type="common">Broad bean</name>
    <name type="synonym">Faba vulgaris</name>
    <dbReference type="NCBI Taxonomy" id="3906"/>
    <lineage>
        <taxon>Eukaryota</taxon>
        <taxon>Viridiplantae</taxon>
        <taxon>Streptophyta</taxon>
        <taxon>Embryophyta</taxon>
        <taxon>Tracheophyta</taxon>
        <taxon>Spermatophyta</taxon>
        <taxon>Magnoliopsida</taxon>
        <taxon>eudicotyledons</taxon>
        <taxon>Gunneridae</taxon>
        <taxon>Pentapetalae</taxon>
        <taxon>rosids</taxon>
        <taxon>fabids</taxon>
        <taxon>Fabales</taxon>
        <taxon>Fabaceae</taxon>
        <taxon>Papilionoideae</taxon>
        <taxon>50 kb inversion clade</taxon>
        <taxon>NPAAA clade</taxon>
        <taxon>Hologalegina</taxon>
        <taxon>IRL clade</taxon>
        <taxon>Fabeae</taxon>
        <taxon>Vicia</taxon>
    </lineage>
</organism>